<dbReference type="GO" id="GO:0022857">
    <property type="term" value="F:transmembrane transporter activity"/>
    <property type="evidence" value="ECO:0007669"/>
    <property type="project" value="InterPro"/>
</dbReference>
<feature type="transmembrane region" description="Helical" evidence="5">
    <location>
        <begin position="295"/>
        <end position="317"/>
    </location>
</feature>
<feature type="transmembrane region" description="Helical" evidence="5">
    <location>
        <begin position="41"/>
        <end position="61"/>
    </location>
</feature>
<sequence>MQQARIGRWAVGAMFLVNGFIMGAWAPQIPLLLPRHDITESTLGALILALGLGAVGAMIFAGRLINLFGSRRVLRTFAVLLIPVLPAVVFAPNVYLLALAMVAFGAFTGCMDVAMNANAVVVERSMGRAIMSSSHGFWSLGGFIGGIFGGQLLAAYGSEVQALWAAGCAALVVTTASLFLMPDAPAPKAHADEPKPALLPRDGALWLIGVMALFSMVPEGAILDWAALYLTRELGGDPAISGYAFGLFSGAMAVLRFAGDGVRNRFGAVRTLQVSGFIAAIGLLGGAMAPSPWFAILSFGFAGLGVANMVPVLFSAAGNHPGLSSGAGIAAVTMVGYSGILVAPASIGYIAEHIGYRWTYGSLATLAIFVALMAHRARAADDLRGRDAAQAAIIDPPA</sequence>
<evidence type="ECO:0000256" key="4">
    <source>
        <dbReference type="ARBA" id="ARBA00023136"/>
    </source>
</evidence>
<evidence type="ECO:0000313" key="8">
    <source>
        <dbReference type="Proteomes" id="UP000638981"/>
    </source>
</evidence>
<dbReference type="InterPro" id="IPR051788">
    <property type="entry name" value="MFS_Transporter"/>
</dbReference>
<reference evidence="7" key="1">
    <citation type="journal article" date="2014" name="Int. J. Syst. Evol. Microbiol.">
        <title>Complete genome sequence of Corynebacterium casei LMG S-19264T (=DSM 44701T), isolated from a smear-ripened cheese.</title>
        <authorList>
            <consortium name="US DOE Joint Genome Institute (JGI-PGF)"/>
            <person name="Walter F."/>
            <person name="Albersmeier A."/>
            <person name="Kalinowski J."/>
            <person name="Ruckert C."/>
        </authorList>
    </citation>
    <scope>NUCLEOTIDE SEQUENCE</scope>
    <source>
        <strain evidence="7">KCTC 23310</strain>
    </source>
</reference>
<evidence type="ECO:0000256" key="3">
    <source>
        <dbReference type="ARBA" id="ARBA00022989"/>
    </source>
</evidence>
<dbReference type="RefSeq" id="WP_189410320.1">
    <property type="nucleotide sequence ID" value="NZ_BMYJ01000002.1"/>
</dbReference>
<dbReference type="Proteomes" id="UP000638981">
    <property type="component" value="Unassembled WGS sequence"/>
</dbReference>
<reference evidence="7" key="2">
    <citation type="submission" date="2020-09" db="EMBL/GenBank/DDBJ databases">
        <authorList>
            <person name="Sun Q."/>
            <person name="Kim S."/>
        </authorList>
    </citation>
    <scope>NUCLEOTIDE SEQUENCE</scope>
    <source>
        <strain evidence="7">KCTC 23310</strain>
    </source>
</reference>
<feature type="transmembrane region" description="Helical" evidence="5">
    <location>
        <begin position="240"/>
        <end position="259"/>
    </location>
</feature>
<dbReference type="CDD" id="cd17393">
    <property type="entry name" value="MFS_MosC_like"/>
    <property type="match status" value="1"/>
</dbReference>
<feature type="transmembrane region" description="Helical" evidence="5">
    <location>
        <begin position="136"/>
        <end position="156"/>
    </location>
</feature>
<dbReference type="EMBL" id="BMYJ01000002">
    <property type="protein sequence ID" value="GHC48326.1"/>
    <property type="molecule type" value="Genomic_DNA"/>
</dbReference>
<feature type="transmembrane region" description="Helical" evidence="5">
    <location>
        <begin position="73"/>
        <end position="90"/>
    </location>
</feature>
<feature type="transmembrane region" description="Helical" evidence="5">
    <location>
        <begin position="96"/>
        <end position="115"/>
    </location>
</feature>
<dbReference type="Pfam" id="PF07690">
    <property type="entry name" value="MFS_1"/>
    <property type="match status" value="1"/>
</dbReference>
<dbReference type="Gene3D" id="1.20.1250.20">
    <property type="entry name" value="MFS general substrate transporter like domains"/>
    <property type="match status" value="2"/>
</dbReference>
<dbReference type="AlphaFoldDB" id="A0A918TI94"/>
<feature type="transmembrane region" description="Helical" evidence="5">
    <location>
        <begin position="9"/>
        <end position="29"/>
    </location>
</feature>
<dbReference type="GO" id="GO:0016020">
    <property type="term" value="C:membrane"/>
    <property type="evidence" value="ECO:0007669"/>
    <property type="project" value="UniProtKB-SubCell"/>
</dbReference>
<dbReference type="PANTHER" id="PTHR23514">
    <property type="entry name" value="BYPASS OF STOP CODON PROTEIN 6"/>
    <property type="match status" value="1"/>
</dbReference>
<accession>A0A918TI94</accession>
<feature type="domain" description="Major facilitator superfamily (MFS) profile" evidence="6">
    <location>
        <begin position="204"/>
        <end position="398"/>
    </location>
</feature>
<dbReference type="PROSITE" id="PS50850">
    <property type="entry name" value="MFS"/>
    <property type="match status" value="2"/>
</dbReference>
<evidence type="ECO:0000256" key="1">
    <source>
        <dbReference type="ARBA" id="ARBA00004141"/>
    </source>
</evidence>
<dbReference type="InterPro" id="IPR011701">
    <property type="entry name" value="MFS"/>
</dbReference>
<feature type="domain" description="Major facilitator superfamily (MFS) profile" evidence="6">
    <location>
        <begin position="1"/>
        <end position="185"/>
    </location>
</feature>
<keyword evidence="3 5" id="KW-1133">Transmembrane helix</keyword>
<protein>
    <submittedName>
        <fullName evidence="7">MFS transporter</fullName>
    </submittedName>
</protein>
<keyword evidence="2 5" id="KW-0812">Transmembrane</keyword>
<evidence type="ECO:0000256" key="2">
    <source>
        <dbReference type="ARBA" id="ARBA00022692"/>
    </source>
</evidence>
<keyword evidence="4 5" id="KW-0472">Membrane</keyword>
<feature type="transmembrane region" description="Helical" evidence="5">
    <location>
        <begin position="357"/>
        <end position="374"/>
    </location>
</feature>
<keyword evidence="8" id="KW-1185">Reference proteome</keyword>
<evidence type="ECO:0000259" key="6">
    <source>
        <dbReference type="PROSITE" id="PS50850"/>
    </source>
</evidence>
<comment type="subcellular location">
    <subcellularLocation>
        <location evidence="1">Membrane</location>
        <topology evidence="1">Multi-pass membrane protein</topology>
    </subcellularLocation>
</comment>
<evidence type="ECO:0000313" key="7">
    <source>
        <dbReference type="EMBL" id="GHC48326.1"/>
    </source>
</evidence>
<feature type="transmembrane region" description="Helical" evidence="5">
    <location>
        <begin position="203"/>
        <end position="228"/>
    </location>
</feature>
<dbReference type="InterPro" id="IPR020846">
    <property type="entry name" value="MFS_dom"/>
</dbReference>
<feature type="transmembrane region" description="Helical" evidence="5">
    <location>
        <begin position="329"/>
        <end position="351"/>
    </location>
</feature>
<gene>
    <name evidence="7" type="ORF">GCM10007315_07900</name>
</gene>
<feature type="transmembrane region" description="Helical" evidence="5">
    <location>
        <begin position="162"/>
        <end position="182"/>
    </location>
</feature>
<feature type="transmembrane region" description="Helical" evidence="5">
    <location>
        <begin position="271"/>
        <end position="289"/>
    </location>
</feature>
<comment type="caution">
    <text evidence="7">The sequence shown here is derived from an EMBL/GenBank/DDBJ whole genome shotgun (WGS) entry which is preliminary data.</text>
</comment>
<name>A0A918TI94_9RHOB</name>
<dbReference type="SUPFAM" id="SSF103473">
    <property type="entry name" value="MFS general substrate transporter"/>
    <property type="match status" value="1"/>
</dbReference>
<proteinExistence type="predicted"/>
<dbReference type="InterPro" id="IPR036259">
    <property type="entry name" value="MFS_trans_sf"/>
</dbReference>
<dbReference type="PANTHER" id="PTHR23514:SF13">
    <property type="entry name" value="INNER MEMBRANE PROTEIN YBJJ"/>
    <property type="match status" value="1"/>
</dbReference>
<evidence type="ECO:0000256" key="5">
    <source>
        <dbReference type="SAM" id="Phobius"/>
    </source>
</evidence>
<organism evidence="7 8">
    <name type="scientific">Neogemmobacter tilapiae</name>
    <dbReference type="NCBI Taxonomy" id="875041"/>
    <lineage>
        <taxon>Bacteria</taxon>
        <taxon>Pseudomonadati</taxon>
        <taxon>Pseudomonadota</taxon>
        <taxon>Alphaproteobacteria</taxon>
        <taxon>Rhodobacterales</taxon>
        <taxon>Paracoccaceae</taxon>
        <taxon>Neogemmobacter</taxon>
    </lineage>
</organism>